<dbReference type="CDD" id="cd00565">
    <property type="entry name" value="Ubl_ThiS"/>
    <property type="match status" value="1"/>
</dbReference>
<accession>A0A560FAP3</accession>
<dbReference type="Pfam" id="PF02597">
    <property type="entry name" value="ThiS"/>
    <property type="match status" value="1"/>
</dbReference>
<dbReference type="InterPro" id="IPR016155">
    <property type="entry name" value="Mopterin_synth/thiamin_S_b"/>
</dbReference>
<reference evidence="1 2" key="1">
    <citation type="submission" date="2019-06" db="EMBL/GenBank/DDBJ databases">
        <title>Genomic Encyclopedia of Type Strains, Phase IV (KMG-V): Genome sequencing to study the core and pangenomes of soil and plant-associated prokaryotes.</title>
        <authorList>
            <person name="Whitman W."/>
        </authorList>
    </citation>
    <scope>NUCLEOTIDE SEQUENCE [LARGE SCALE GENOMIC DNA]</scope>
    <source>
        <strain evidence="1 2">BR 11880</strain>
    </source>
</reference>
<gene>
    <name evidence="1" type="ORF">FBZ89_10950</name>
</gene>
<dbReference type="InterPro" id="IPR012675">
    <property type="entry name" value="Beta-grasp_dom_sf"/>
</dbReference>
<evidence type="ECO:0000313" key="1">
    <source>
        <dbReference type="EMBL" id="TWB18670.1"/>
    </source>
</evidence>
<dbReference type="RefSeq" id="WP_211115251.1">
    <property type="nucleotide sequence ID" value="NZ_VITN01000009.1"/>
</dbReference>
<proteinExistence type="predicted"/>
<dbReference type="EMBL" id="VITN01000009">
    <property type="protein sequence ID" value="TWB18670.1"/>
    <property type="molecule type" value="Genomic_DNA"/>
</dbReference>
<dbReference type="Gene3D" id="3.10.20.30">
    <property type="match status" value="1"/>
</dbReference>
<dbReference type="Proteomes" id="UP000319859">
    <property type="component" value="Unassembled WGS sequence"/>
</dbReference>
<protein>
    <submittedName>
        <fullName evidence="1">Sulfur carrier protein ThiS</fullName>
    </submittedName>
</protein>
<dbReference type="NCBIfam" id="TIGR01683">
    <property type="entry name" value="thiS"/>
    <property type="match status" value="1"/>
</dbReference>
<dbReference type="InterPro" id="IPR010035">
    <property type="entry name" value="Thi_S"/>
</dbReference>
<organism evidence="1 2">
    <name type="scientific">Nitrospirillum amazonense</name>
    <dbReference type="NCBI Taxonomy" id="28077"/>
    <lineage>
        <taxon>Bacteria</taxon>
        <taxon>Pseudomonadati</taxon>
        <taxon>Pseudomonadota</taxon>
        <taxon>Alphaproteobacteria</taxon>
        <taxon>Rhodospirillales</taxon>
        <taxon>Azospirillaceae</taxon>
        <taxon>Nitrospirillum</taxon>
    </lineage>
</organism>
<name>A0A560FAP3_9PROT</name>
<dbReference type="PANTHER" id="PTHR34472">
    <property type="entry name" value="SULFUR CARRIER PROTEIN THIS"/>
    <property type="match status" value="1"/>
</dbReference>
<dbReference type="AlphaFoldDB" id="A0A560FAP3"/>
<sequence length="67" mass="6817">MITVNGKTRDHANGLDLPALLGEAGVDLGARGIAVAVNGTVVPRARWAERAVADGDAIEIVKVLQGG</sequence>
<dbReference type="PANTHER" id="PTHR34472:SF1">
    <property type="entry name" value="SULFUR CARRIER PROTEIN THIS"/>
    <property type="match status" value="1"/>
</dbReference>
<dbReference type="InterPro" id="IPR003749">
    <property type="entry name" value="ThiS/MoaD-like"/>
</dbReference>
<evidence type="ECO:0000313" key="2">
    <source>
        <dbReference type="Proteomes" id="UP000319859"/>
    </source>
</evidence>
<dbReference type="SUPFAM" id="SSF54285">
    <property type="entry name" value="MoaD/ThiS"/>
    <property type="match status" value="1"/>
</dbReference>
<comment type="caution">
    <text evidence="1">The sequence shown here is derived from an EMBL/GenBank/DDBJ whole genome shotgun (WGS) entry which is preliminary data.</text>
</comment>